<evidence type="ECO:0000313" key="2">
    <source>
        <dbReference type="Proteomes" id="UP000789759"/>
    </source>
</evidence>
<reference evidence="1" key="1">
    <citation type="submission" date="2021-06" db="EMBL/GenBank/DDBJ databases">
        <authorList>
            <person name="Kallberg Y."/>
            <person name="Tangrot J."/>
            <person name="Rosling A."/>
        </authorList>
    </citation>
    <scope>NUCLEOTIDE SEQUENCE</scope>
    <source>
        <strain evidence="1">FL966</strain>
    </source>
</reference>
<gene>
    <name evidence="1" type="ORF">CPELLU_LOCUS11437</name>
</gene>
<dbReference type="AlphaFoldDB" id="A0A9N9ET46"/>
<name>A0A9N9ET46_9GLOM</name>
<protein>
    <submittedName>
        <fullName evidence="1">21492_t:CDS:1</fullName>
    </submittedName>
</protein>
<evidence type="ECO:0000313" key="1">
    <source>
        <dbReference type="EMBL" id="CAG8693625.1"/>
    </source>
</evidence>
<accession>A0A9N9ET46</accession>
<dbReference type="EMBL" id="CAJVQA010010146">
    <property type="protein sequence ID" value="CAG8693625.1"/>
    <property type="molecule type" value="Genomic_DNA"/>
</dbReference>
<keyword evidence="2" id="KW-1185">Reference proteome</keyword>
<sequence>MQSLICQYHVPICLPSNWSDYALMNIKSLYSPNYQFNDHEIDA</sequence>
<proteinExistence type="predicted"/>
<comment type="caution">
    <text evidence="1">The sequence shown here is derived from an EMBL/GenBank/DDBJ whole genome shotgun (WGS) entry which is preliminary data.</text>
</comment>
<organism evidence="1 2">
    <name type="scientific">Cetraspora pellucida</name>
    <dbReference type="NCBI Taxonomy" id="1433469"/>
    <lineage>
        <taxon>Eukaryota</taxon>
        <taxon>Fungi</taxon>
        <taxon>Fungi incertae sedis</taxon>
        <taxon>Mucoromycota</taxon>
        <taxon>Glomeromycotina</taxon>
        <taxon>Glomeromycetes</taxon>
        <taxon>Diversisporales</taxon>
        <taxon>Gigasporaceae</taxon>
        <taxon>Cetraspora</taxon>
    </lineage>
</organism>
<dbReference type="Proteomes" id="UP000789759">
    <property type="component" value="Unassembled WGS sequence"/>
</dbReference>